<feature type="region of interest" description="Disordered" evidence="1">
    <location>
        <begin position="325"/>
        <end position="352"/>
    </location>
</feature>
<protein>
    <recommendedName>
        <fullName evidence="2">T6SS Phospholipase effector Tle1-like catalytic domain-containing protein</fullName>
    </recommendedName>
</protein>
<name>A0A1J4NY65_9ACTN</name>
<evidence type="ECO:0000259" key="2">
    <source>
        <dbReference type="Pfam" id="PF09994"/>
    </source>
</evidence>
<dbReference type="AlphaFoldDB" id="A0A1J4NY65"/>
<proteinExistence type="predicted"/>
<evidence type="ECO:0000313" key="3">
    <source>
        <dbReference type="EMBL" id="OIJ66428.1"/>
    </source>
</evidence>
<feature type="domain" description="T6SS Phospholipase effector Tle1-like catalytic" evidence="2">
    <location>
        <begin position="3"/>
        <end position="260"/>
    </location>
</feature>
<evidence type="ECO:0000313" key="4">
    <source>
        <dbReference type="Proteomes" id="UP000034196"/>
    </source>
</evidence>
<dbReference type="OrthoDB" id="4378831at2"/>
<keyword evidence="4" id="KW-1185">Reference proteome</keyword>
<dbReference type="STRING" id="1428628.WN71_018095"/>
<gene>
    <name evidence="3" type="ORF">WN71_018095</name>
</gene>
<dbReference type="EMBL" id="LAVA02000039">
    <property type="protein sequence ID" value="OIJ66428.1"/>
    <property type="molecule type" value="Genomic_DNA"/>
</dbReference>
<dbReference type="PANTHER" id="PTHR33840:SF2">
    <property type="entry name" value="TLE1 PHOSPHOLIPASE DOMAIN-CONTAINING PROTEIN"/>
    <property type="match status" value="1"/>
</dbReference>
<dbReference type="Pfam" id="PF09994">
    <property type="entry name" value="T6SS_Tle1-like_cat"/>
    <property type="match status" value="1"/>
</dbReference>
<dbReference type="InterPro" id="IPR018712">
    <property type="entry name" value="Tle1-like_cat"/>
</dbReference>
<evidence type="ECO:0000256" key="1">
    <source>
        <dbReference type="SAM" id="MobiDB-lite"/>
    </source>
</evidence>
<reference evidence="3" key="1">
    <citation type="submission" date="2016-10" db="EMBL/GenBank/DDBJ databases">
        <title>Genome sequence of Streptomyces mangrovisoli MUSC 149.</title>
        <authorList>
            <person name="Lee L.-H."/>
            <person name="Ser H.-L."/>
        </authorList>
    </citation>
    <scope>NUCLEOTIDE SEQUENCE [LARGE SCALE GENOMIC DNA]</scope>
    <source>
        <strain evidence="3">MUSC 149</strain>
    </source>
</reference>
<dbReference type="Proteomes" id="UP000034196">
    <property type="component" value="Unassembled WGS sequence"/>
</dbReference>
<dbReference type="RefSeq" id="WP_046583471.1">
    <property type="nucleotide sequence ID" value="NZ_LAVA02000039.1"/>
</dbReference>
<accession>A0A1J4NY65</accession>
<dbReference type="PANTHER" id="PTHR33840">
    <property type="match status" value="1"/>
</dbReference>
<comment type="caution">
    <text evidence="3">The sequence shown here is derived from an EMBL/GenBank/DDBJ whole genome shotgun (WGS) entry which is preliminary data.</text>
</comment>
<organism evidence="3 4">
    <name type="scientific">Streptomyces mangrovisoli</name>
    <dbReference type="NCBI Taxonomy" id="1428628"/>
    <lineage>
        <taxon>Bacteria</taxon>
        <taxon>Bacillati</taxon>
        <taxon>Actinomycetota</taxon>
        <taxon>Actinomycetes</taxon>
        <taxon>Kitasatosporales</taxon>
        <taxon>Streptomycetaceae</taxon>
        <taxon>Streptomyces</taxon>
    </lineage>
</organism>
<sequence>MARDIVVLLDGTGYPAGAASHPTNVVRLFGMLEPDRPEEQLLCYGPGGSAFGARAELGAAYTYLIRHWRPDDQVYVFGFGQGARTARALTGLLNRPGLLRPSAEHLVPYAVSRYARAEHLDQGDPAAARFSSDFCRHTEDEPLWPAVKPVNPREVSPYSLPVAYLGLWDTVRAAGPLRRGEPRGPYTHQVPNAARVRHAVSLDEDRRPFREFLLAPRPALVAHTAQEVWFAGVHADVGGTFEHGRDEPVLSAITLKWITDGVRPDLLFRPGAYLEACTVTEDYAHAAAHRNGALWALTGRRPRPLPADAVLHASVRLRLASAPRRPAGLPGRGDATRWADPDWTEPVAAREA</sequence>